<dbReference type="PANTHER" id="PTHR11153">
    <property type="entry name" value="SIDEROFLEXIN"/>
    <property type="match status" value="1"/>
</dbReference>
<evidence type="ECO:0000313" key="11">
    <source>
        <dbReference type="EMBL" id="CAB0030500.1"/>
    </source>
</evidence>
<name>A0A6H5I653_9HYME</name>
<keyword evidence="9" id="KW-0040">ANK repeat</keyword>
<evidence type="ECO:0000256" key="2">
    <source>
        <dbReference type="ARBA" id="ARBA00005974"/>
    </source>
</evidence>
<dbReference type="EMBL" id="CADCXV010000491">
    <property type="protein sequence ID" value="CAB0030500.1"/>
    <property type="molecule type" value="Genomic_DNA"/>
</dbReference>
<dbReference type="OrthoDB" id="6608471at2759"/>
<dbReference type="Proteomes" id="UP000479190">
    <property type="component" value="Unassembled WGS sequence"/>
</dbReference>
<comment type="similarity">
    <text evidence="2">Belongs to the sideroflexin family.</text>
</comment>
<comment type="subcellular location">
    <subcellularLocation>
        <location evidence="1">Mitochondrion membrane</location>
        <topology evidence="1">Multi-pass membrane protein</topology>
    </subcellularLocation>
</comment>
<evidence type="ECO:0000313" key="12">
    <source>
        <dbReference type="Proteomes" id="UP000479190"/>
    </source>
</evidence>
<dbReference type="GO" id="GO:0015075">
    <property type="term" value="F:monoatomic ion transmembrane transporter activity"/>
    <property type="evidence" value="ECO:0007669"/>
    <property type="project" value="InterPro"/>
</dbReference>
<keyword evidence="8 10" id="KW-0472">Membrane</keyword>
<dbReference type="NCBIfam" id="TIGR00798">
    <property type="entry name" value="mtc"/>
    <property type="match status" value="1"/>
</dbReference>
<feature type="transmembrane region" description="Helical" evidence="10">
    <location>
        <begin position="500"/>
        <end position="521"/>
    </location>
</feature>
<keyword evidence="5" id="KW-0029">Amino-acid transport</keyword>
<dbReference type="Pfam" id="PF12796">
    <property type="entry name" value="Ank_2"/>
    <property type="match status" value="1"/>
</dbReference>
<keyword evidence="3" id="KW-0813">Transport</keyword>
<dbReference type="PROSITE" id="PS50088">
    <property type="entry name" value="ANK_REPEAT"/>
    <property type="match status" value="1"/>
</dbReference>
<dbReference type="AlphaFoldDB" id="A0A6H5I653"/>
<feature type="transmembrane region" description="Helical" evidence="10">
    <location>
        <begin position="458"/>
        <end position="480"/>
    </location>
</feature>
<sequence length="551" mass="62619">MSSSSGRSDEQRVEHPKLDELKRLQNIYFLKIKSHRSLFVREFGPLIRDWKELLPNLRDIFTRQEMDWLLATSIELHNLNEEFDLIDFVIRCGYKDEPDLDEDGKPLLRRTTPVHRIAECHCKVPKIEVLRKIFDIYDKFHANYIDESGYTHFHVACEYGLDDVAKKFLELGYDPNCLVAKTGDSTLHLALKIGHKEVAELLLKHGADLNLRNRYGWTPLHVICNSWVNDKDLAEMLFKFCDDKRLPAKRDKSHIYIIIRADLHCDRRGETSSRLRDSTTRWRVPLKGSSLSQLGIDEDQLWRSKYLYDSAYHPDTGEKMIVIGRMSAQVPMNMMITGCMMTFYKSTPAVVFWQWFNQSFNAVVNYTNRSGSSPIPTSTLGLSYFGATTGAVATALTLNRLAARAPPLVGRLVPLCAVAAANCVNIPMMRLTELRDGIELQSEQGQTVGRSKKAAKEAIATVTVSRILMASPSMILAPVLMNYLERRNLLAKYKWAGGPIQIALCGLCLTFATPLCCALFAQKVKVDVDHLEEDVQKDLASYKSVYYNKGL</sequence>
<gene>
    <name evidence="11" type="ORF">TBRA_LOCUS2499</name>
</gene>
<evidence type="ECO:0000256" key="3">
    <source>
        <dbReference type="ARBA" id="ARBA00022448"/>
    </source>
</evidence>
<dbReference type="SMART" id="SM00248">
    <property type="entry name" value="ANK"/>
    <property type="match status" value="3"/>
</dbReference>
<proteinExistence type="inferred from homology"/>
<dbReference type="InterPro" id="IPR002110">
    <property type="entry name" value="Ankyrin_rpt"/>
</dbReference>
<dbReference type="Pfam" id="PF03820">
    <property type="entry name" value="SFXNs"/>
    <property type="match status" value="1"/>
</dbReference>
<evidence type="ECO:0000256" key="4">
    <source>
        <dbReference type="ARBA" id="ARBA00022692"/>
    </source>
</evidence>
<feature type="repeat" description="ANK" evidence="9">
    <location>
        <begin position="182"/>
        <end position="214"/>
    </location>
</feature>
<dbReference type="GO" id="GO:0140300">
    <property type="term" value="P:serine import into mitochondrion"/>
    <property type="evidence" value="ECO:0007669"/>
    <property type="project" value="TreeGrafter"/>
</dbReference>
<keyword evidence="4 10" id="KW-0812">Transmembrane</keyword>
<evidence type="ECO:0000256" key="1">
    <source>
        <dbReference type="ARBA" id="ARBA00004225"/>
    </source>
</evidence>
<evidence type="ECO:0000256" key="8">
    <source>
        <dbReference type="ARBA" id="ARBA00023136"/>
    </source>
</evidence>
<evidence type="ECO:0000256" key="5">
    <source>
        <dbReference type="ARBA" id="ARBA00022970"/>
    </source>
</evidence>
<protein>
    <submittedName>
        <fullName evidence="11">Uncharacterized protein</fullName>
    </submittedName>
</protein>
<dbReference type="InterPro" id="IPR036770">
    <property type="entry name" value="Ankyrin_rpt-contain_sf"/>
</dbReference>
<dbReference type="PANTHER" id="PTHR11153:SF8">
    <property type="entry name" value="SIDEROFLEXIN-1"/>
    <property type="match status" value="1"/>
</dbReference>
<dbReference type="PRINTS" id="PR01415">
    <property type="entry name" value="ANKYRIN"/>
</dbReference>
<keyword evidence="7" id="KW-0496">Mitochondrion</keyword>
<reference evidence="11 12" key="1">
    <citation type="submission" date="2020-02" db="EMBL/GenBank/DDBJ databases">
        <authorList>
            <person name="Ferguson B K."/>
        </authorList>
    </citation>
    <scope>NUCLEOTIDE SEQUENCE [LARGE SCALE GENOMIC DNA]</scope>
</reference>
<evidence type="ECO:0000256" key="6">
    <source>
        <dbReference type="ARBA" id="ARBA00022989"/>
    </source>
</evidence>
<dbReference type="GO" id="GO:0005743">
    <property type="term" value="C:mitochondrial inner membrane"/>
    <property type="evidence" value="ECO:0007669"/>
    <property type="project" value="TreeGrafter"/>
</dbReference>
<dbReference type="SUPFAM" id="SSF48403">
    <property type="entry name" value="Ankyrin repeat"/>
    <property type="match status" value="1"/>
</dbReference>
<organism evidence="11 12">
    <name type="scientific">Trichogramma brassicae</name>
    <dbReference type="NCBI Taxonomy" id="86971"/>
    <lineage>
        <taxon>Eukaryota</taxon>
        <taxon>Metazoa</taxon>
        <taxon>Ecdysozoa</taxon>
        <taxon>Arthropoda</taxon>
        <taxon>Hexapoda</taxon>
        <taxon>Insecta</taxon>
        <taxon>Pterygota</taxon>
        <taxon>Neoptera</taxon>
        <taxon>Endopterygota</taxon>
        <taxon>Hymenoptera</taxon>
        <taxon>Apocrita</taxon>
        <taxon>Proctotrupomorpha</taxon>
        <taxon>Chalcidoidea</taxon>
        <taxon>Trichogrammatidae</taxon>
        <taxon>Trichogramma</taxon>
    </lineage>
</organism>
<accession>A0A6H5I653</accession>
<evidence type="ECO:0000256" key="7">
    <source>
        <dbReference type="ARBA" id="ARBA00023128"/>
    </source>
</evidence>
<evidence type="ECO:0000256" key="10">
    <source>
        <dbReference type="SAM" id="Phobius"/>
    </source>
</evidence>
<dbReference type="PROSITE" id="PS50297">
    <property type="entry name" value="ANK_REP_REGION"/>
    <property type="match status" value="1"/>
</dbReference>
<keyword evidence="6 10" id="KW-1133">Transmembrane helix</keyword>
<dbReference type="InterPro" id="IPR004686">
    <property type="entry name" value="Mtc"/>
</dbReference>
<evidence type="ECO:0000256" key="9">
    <source>
        <dbReference type="PROSITE-ProRule" id="PRU00023"/>
    </source>
</evidence>
<dbReference type="Gene3D" id="1.25.40.20">
    <property type="entry name" value="Ankyrin repeat-containing domain"/>
    <property type="match status" value="1"/>
</dbReference>
<keyword evidence="12" id="KW-1185">Reference proteome</keyword>